<comment type="caution">
    <text evidence="9">The sequence shown here is derived from an EMBL/GenBank/DDBJ whole genome shotgun (WGS) entry which is preliminary data.</text>
</comment>
<evidence type="ECO:0000256" key="7">
    <source>
        <dbReference type="SAM" id="SignalP"/>
    </source>
</evidence>
<keyword evidence="2" id="KW-0645">Protease</keyword>
<dbReference type="GO" id="GO:0004222">
    <property type="term" value="F:metalloendopeptidase activity"/>
    <property type="evidence" value="ECO:0007669"/>
    <property type="project" value="InterPro"/>
</dbReference>
<evidence type="ECO:0000256" key="4">
    <source>
        <dbReference type="ARBA" id="ARBA00022801"/>
    </source>
</evidence>
<keyword evidence="7" id="KW-0732">Signal</keyword>
<dbReference type="Gene3D" id="3.30.2010.10">
    <property type="entry name" value="Metalloproteases ('zincins'), catalytic domain"/>
    <property type="match status" value="1"/>
</dbReference>
<evidence type="ECO:0000259" key="8">
    <source>
        <dbReference type="Pfam" id="PF01435"/>
    </source>
</evidence>
<keyword evidence="5" id="KW-0862">Zinc</keyword>
<reference evidence="10" key="1">
    <citation type="submission" date="2016-04" db="EMBL/GenBank/DDBJ databases">
        <authorList>
            <person name="Chen L."/>
            <person name="Zhuang W."/>
            <person name="Wang G."/>
        </authorList>
    </citation>
    <scope>NUCLEOTIDE SEQUENCE [LARGE SCALE GENOMIC DNA]</scope>
    <source>
        <strain evidence="10">208</strain>
    </source>
</reference>
<dbReference type="OrthoDB" id="910748at2"/>
<evidence type="ECO:0000256" key="6">
    <source>
        <dbReference type="ARBA" id="ARBA00023049"/>
    </source>
</evidence>
<protein>
    <submittedName>
        <fullName evidence="9">Peptidase M48 Ste24p</fullName>
    </submittedName>
</protein>
<dbReference type="Proteomes" id="UP000192276">
    <property type="component" value="Unassembled WGS sequence"/>
</dbReference>
<dbReference type="RefSeq" id="WP_081169491.1">
    <property type="nucleotide sequence ID" value="NZ_LWBP01000210.1"/>
</dbReference>
<dbReference type="InterPro" id="IPR051156">
    <property type="entry name" value="Mito/Outer_Membr_Metalloprot"/>
</dbReference>
<name>A0A1V9F5C3_9BACT</name>
<evidence type="ECO:0000256" key="5">
    <source>
        <dbReference type="ARBA" id="ARBA00022833"/>
    </source>
</evidence>
<dbReference type="PANTHER" id="PTHR22726">
    <property type="entry name" value="METALLOENDOPEPTIDASE OMA1"/>
    <property type="match status" value="1"/>
</dbReference>
<evidence type="ECO:0000313" key="9">
    <source>
        <dbReference type="EMBL" id="OQP53610.1"/>
    </source>
</evidence>
<keyword evidence="4" id="KW-0378">Hydrolase</keyword>
<dbReference type="InterPro" id="IPR001915">
    <property type="entry name" value="Peptidase_M48"/>
</dbReference>
<comment type="cofactor">
    <cofactor evidence="1">
        <name>Zn(2+)</name>
        <dbReference type="ChEBI" id="CHEBI:29105"/>
    </cofactor>
</comment>
<gene>
    <name evidence="9" type="ORF">A4R26_06465</name>
</gene>
<feature type="signal peptide" evidence="7">
    <location>
        <begin position="1"/>
        <end position="21"/>
    </location>
</feature>
<dbReference type="GO" id="GO:0051603">
    <property type="term" value="P:proteolysis involved in protein catabolic process"/>
    <property type="evidence" value="ECO:0007669"/>
    <property type="project" value="TreeGrafter"/>
</dbReference>
<feature type="chain" id="PRO_5012890202" evidence="7">
    <location>
        <begin position="22"/>
        <end position="483"/>
    </location>
</feature>
<dbReference type="STRING" id="550983.A4R26_06465"/>
<keyword evidence="6" id="KW-0482">Metalloprotease</keyword>
<proteinExistence type="predicted"/>
<keyword evidence="3" id="KW-0479">Metal-binding</keyword>
<evidence type="ECO:0000256" key="3">
    <source>
        <dbReference type="ARBA" id="ARBA00022723"/>
    </source>
</evidence>
<feature type="domain" description="Peptidase M48" evidence="8">
    <location>
        <begin position="103"/>
        <end position="311"/>
    </location>
</feature>
<dbReference type="Pfam" id="PF01435">
    <property type="entry name" value="Peptidase_M48"/>
    <property type="match status" value="1"/>
</dbReference>
<keyword evidence="10" id="KW-1185">Reference proteome</keyword>
<organism evidence="9 10">
    <name type="scientific">Niastella populi</name>
    <dbReference type="NCBI Taxonomy" id="550983"/>
    <lineage>
        <taxon>Bacteria</taxon>
        <taxon>Pseudomonadati</taxon>
        <taxon>Bacteroidota</taxon>
        <taxon>Chitinophagia</taxon>
        <taxon>Chitinophagales</taxon>
        <taxon>Chitinophagaceae</taxon>
        <taxon>Niastella</taxon>
    </lineage>
</organism>
<evidence type="ECO:0000256" key="2">
    <source>
        <dbReference type="ARBA" id="ARBA00022670"/>
    </source>
</evidence>
<sequence>MHRLKPLITALLTIVSIPVFAQTKSLYSFQDLSRIYYKKQKDSLSKAWVCPAIYKEKNTQKKYKEIWDGRTSFFTEAIDGNNYIRDKEVYEYVDGIITQIVQANKTSIPVKPMLVIDRSASVNAYAIGNNIIAVNLGLIVFSKTKEELSLVIAHELSHNILTHPENAMKQRAEWLTSDEYQKSLNSVLDSKYERLTRLKKVLENYSFSRSKHQRYHESDADSLAIVLLKKSNIPFQAEFFLRLDSADVVYQHPLKNPVKSYFTAYNLPFEDAWTKKRSKGLSARAYNFKDTTGVNDSLKTHPDCVERYNKTRSQNVPATLTSIPANIYEKANKMLIWNMYSNMSLTPCLYRILLEKDKGNTDEWYDFMFNNIISGLYYSDRELHRFNAIGVVQKEYISKDYYELQTMLEQIPREQLEQYCKSFQNAGFWNSMPASEKALKNLLSTLALDPDISENNRSKAAREFSVSNANSMYYEFARIFEKQ</sequence>
<accession>A0A1V9F5C3</accession>
<dbReference type="EMBL" id="LWBP01000210">
    <property type="protein sequence ID" value="OQP53610.1"/>
    <property type="molecule type" value="Genomic_DNA"/>
</dbReference>
<evidence type="ECO:0000313" key="10">
    <source>
        <dbReference type="Proteomes" id="UP000192276"/>
    </source>
</evidence>
<dbReference type="GO" id="GO:0016020">
    <property type="term" value="C:membrane"/>
    <property type="evidence" value="ECO:0007669"/>
    <property type="project" value="TreeGrafter"/>
</dbReference>
<dbReference type="AlphaFoldDB" id="A0A1V9F5C3"/>
<dbReference type="GO" id="GO:0046872">
    <property type="term" value="F:metal ion binding"/>
    <property type="evidence" value="ECO:0007669"/>
    <property type="project" value="UniProtKB-KW"/>
</dbReference>
<dbReference type="PANTHER" id="PTHR22726:SF1">
    <property type="entry name" value="METALLOENDOPEPTIDASE OMA1, MITOCHONDRIAL"/>
    <property type="match status" value="1"/>
</dbReference>
<evidence type="ECO:0000256" key="1">
    <source>
        <dbReference type="ARBA" id="ARBA00001947"/>
    </source>
</evidence>